<gene>
    <name evidence="1" type="ORF">EYF80_045621</name>
</gene>
<comment type="caution">
    <text evidence="1">The sequence shown here is derived from an EMBL/GenBank/DDBJ whole genome shotgun (WGS) entry which is preliminary data.</text>
</comment>
<protein>
    <submittedName>
        <fullName evidence="1">Uncharacterized protein</fullName>
    </submittedName>
</protein>
<dbReference type="EMBL" id="SRLO01000919">
    <property type="protein sequence ID" value="TNN44176.1"/>
    <property type="molecule type" value="Genomic_DNA"/>
</dbReference>
<evidence type="ECO:0000313" key="1">
    <source>
        <dbReference type="EMBL" id="TNN44176.1"/>
    </source>
</evidence>
<proteinExistence type="predicted"/>
<keyword evidence="2" id="KW-1185">Reference proteome</keyword>
<sequence length="88" mass="9809">MNPVSYPVCCTPDAFQTDLSSVTEASDNLRLLDEERCRLDATHTFRVLRFPGANVLCNDGRRWNISINYSDTDGASPDFNKALNDSHG</sequence>
<name>A0A4Z2FSJ5_9TELE</name>
<accession>A0A4Z2FSJ5</accession>
<evidence type="ECO:0000313" key="2">
    <source>
        <dbReference type="Proteomes" id="UP000314294"/>
    </source>
</evidence>
<dbReference type="Proteomes" id="UP000314294">
    <property type="component" value="Unassembled WGS sequence"/>
</dbReference>
<organism evidence="1 2">
    <name type="scientific">Liparis tanakae</name>
    <name type="common">Tanaka's snailfish</name>
    <dbReference type="NCBI Taxonomy" id="230148"/>
    <lineage>
        <taxon>Eukaryota</taxon>
        <taxon>Metazoa</taxon>
        <taxon>Chordata</taxon>
        <taxon>Craniata</taxon>
        <taxon>Vertebrata</taxon>
        <taxon>Euteleostomi</taxon>
        <taxon>Actinopterygii</taxon>
        <taxon>Neopterygii</taxon>
        <taxon>Teleostei</taxon>
        <taxon>Neoteleostei</taxon>
        <taxon>Acanthomorphata</taxon>
        <taxon>Eupercaria</taxon>
        <taxon>Perciformes</taxon>
        <taxon>Cottioidei</taxon>
        <taxon>Cottales</taxon>
        <taxon>Liparidae</taxon>
        <taxon>Liparis</taxon>
    </lineage>
</organism>
<reference evidence="1 2" key="1">
    <citation type="submission" date="2019-03" db="EMBL/GenBank/DDBJ databases">
        <title>First draft genome of Liparis tanakae, snailfish: a comprehensive survey of snailfish specific genes.</title>
        <authorList>
            <person name="Kim W."/>
            <person name="Song I."/>
            <person name="Jeong J.-H."/>
            <person name="Kim D."/>
            <person name="Kim S."/>
            <person name="Ryu S."/>
            <person name="Song J.Y."/>
            <person name="Lee S.K."/>
        </authorList>
    </citation>
    <scope>NUCLEOTIDE SEQUENCE [LARGE SCALE GENOMIC DNA]</scope>
    <source>
        <tissue evidence="1">Muscle</tissue>
    </source>
</reference>
<dbReference type="AlphaFoldDB" id="A0A4Z2FSJ5"/>